<name>A0A388THH7_9BACT</name>
<keyword evidence="3" id="KW-1185">Reference proteome</keyword>
<dbReference type="AlphaFoldDB" id="A0A388THH7"/>
<keyword evidence="1" id="KW-0472">Membrane</keyword>
<keyword evidence="1" id="KW-0812">Transmembrane</keyword>
<evidence type="ECO:0000313" key="2">
    <source>
        <dbReference type="EMBL" id="GBR76587.1"/>
    </source>
</evidence>
<protein>
    <recommendedName>
        <fullName evidence="4">Flagellar biosynthetic protein FliO</fullName>
    </recommendedName>
</protein>
<evidence type="ECO:0000313" key="3">
    <source>
        <dbReference type="Proteomes" id="UP000275925"/>
    </source>
</evidence>
<gene>
    <name evidence="2" type="ORF">NO2_1114</name>
</gene>
<evidence type="ECO:0008006" key="4">
    <source>
        <dbReference type="Google" id="ProtNLM"/>
    </source>
</evidence>
<reference evidence="2 3" key="1">
    <citation type="journal article" date="2019" name="ISME J.">
        <title>Genome analyses of uncultured TG2/ZB3 bacteria in 'Margulisbacteria' specifically attached to ectosymbiotic spirochetes of protists in the termite gut.</title>
        <authorList>
            <person name="Utami Y.D."/>
            <person name="Kuwahara H."/>
            <person name="Igai K."/>
            <person name="Murakami T."/>
            <person name="Sugaya K."/>
            <person name="Morikawa T."/>
            <person name="Nagura Y."/>
            <person name="Yuki M."/>
            <person name="Deevong P."/>
            <person name="Inoue T."/>
            <person name="Kihara K."/>
            <person name="Lo N."/>
            <person name="Yamada A."/>
            <person name="Ohkuma M."/>
            <person name="Hongoh Y."/>
        </authorList>
    </citation>
    <scope>NUCLEOTIDE SEQUENCE [LARGE SCALE GENOMIC DNA]</scope>
    <source>
        <strain evidence="2">NkOx7-02</strain>
    </source>
</reference>
<organism evidence="2 3">
    <name type="scientific">Candidatus Termititenax persephonae</name>
    <dbReference type="NCBI Taxonomy" id="2218525"/>
    <lineage>
        <taxon>Bacteria</taxon>
        <taxon>Bacillati</taxon>
        <taxon>Candidatus Margulisiibacteriota</taxon>
        <taxon>Candidatus Termititenacia</taxon>
        <taxon>Candidatus Termititenacales</taxon>
        <taxon>Candidatus Termititenacaceae</taxon>
        <taxon>Candidatus Termititenax</taxon>
    </lineage>
</organism>
<comment type="caution">
    <text evidence="2">The sequence shown here is derived from an EMBL/GenBank/DDBJ whole genome shotgun (WGS) entry which is preliminary data.</text>
</comment>
<proteinExistence type="predicted"/>
<dbReference type="EMBL" id="BGZO01000034">
    <property type="protein sequence ID" value="GBR76587.1"/>
    <property type="molecule type" value="Genomic_DNA"/>
</dbReference>
<dbReference type="Proteomes" id="UP000275925">
    <property type="component" value="Unassembled WGS sequence"/>
</dbReference>
<keyword evidence="1" id="KW-1133">Transmembrane helix</keyword>
<feature type="transmembrane region" description="Helical" evidence="1">
    <location>
        <begin position="29"/>
        <end position="48"/>
    </location>
</feature>
<sequence length="146" mass="16502">MGRIFLSIFCSLAAAEEFAYVSSSGSYVSYLVKSLVFIICLLAFLFYWHKYWLPKMQSGAPGNLSLKERLVIEPGTTAYVLDSKGEYRLLIVSNKQIFCGALSGRKLKYQTLPKKDFAGYLKEMTQIKGLPKLPKILPKRKAHARP</sequence>
<evidence type="ECO:0000256" key="1">
    <source>
        <dbReference type="SAM" id="Phobius"/>
    </source>
</evidence>
<accession>A0A388THH7</accession>